<proteinExistence type="predicted"/>
<evidence type="ECO:0000313" key="3">
    <source>
        <dbReference type="EMBL" id="GHO86338.1"/>
    </source>
</evidence>
<dbReference type="Proteomes" id="UP000635565">
    <property type="component" value="Unassembled WGS sequence"/>
</dbReference>
<keyword evidence="1" id="KW-0143">Chaperone</keyword>
<evidence type="ECO:0000256" key="1">
    <source>
        <dbReference type="ARBA" id="ARBA00023186"/>
    </source>
</evidence>
<dbReference type="InterPro" id="IPR000740">
    <property type="entry name" value="GrpE"/>
</dbReference>
<feature type="compositionally biased region" description="Polar residues" evidence="2">
    <location>
        <begin position="26"/>
        <end position="36"/>
    </location>
</feature>
<dbReference type="Gene3D" id="2.30.22.10">
    <property type="entry name" value="Head domain of nucleotide exchange factor GrpE"/>
    <property type="match status" value="1"/>
</dbReference>
<evidence type="ECO:0000313" key="4">
    <source>
        <dbReference type="Proteomes" id="UP000635565"/>
    </source>
</evidence>
<dbReference type="RefSeq" id="WP_201363980.1">
    <property type="nucleotide sequence ID" value="NZ_BNJJ01000012.1"/>
</dbReference>
<name>A0ABQ3VKI5_9CHLR</name>
<protein>
    <recommendedName>
        <fullName evidence="5">Nucleotide exchange factor GrpE</fullName>
    </recommendedName>
</protein>
<gene>
    <name evidence="3" type="ORF">KSZ_43440</name>
</gene>
<dbReference type="InterPro" id="IPR009012">
    <property type="entry name" value="GrpE_head"/>
</dbReference>
<dbReference type="EMBL" id="BNJJ01000012">
    <property type="protein sequence ID" value="GHO86338.1"/>
    <property type="molecule type" value="Genomic_DNA"/>
</dbReference>
<accession>A0ABQ3VKI5</accession>
<dbReference type="Pfam" id="PF01025">
    <property type="entry name" value="GrpE"/>
    <property type="match status" value="1"/>
</dbReference>
<comment type="caution">
    <text evidence="3">The sequence shown here is derived from an EMBL/GenBank/DDBJ whole genome shotgun (WGS) entry which is preliminary data.</text>
</comment>
<feature type="region of interest" description="Disordered" evidence="2">
    <location>
        <begin position="1"/>
        <end position="36"/>
    </location>
</feature>
<organism evidence="3 4">
    <name type="scientific">Dictyobacter formicarum</name>
    <dbReference type="NCBI Taxonomy" id="2778368"/>
    <lineage>
        <taxon>Bacteria</taxon>
        <taxon>Bacillati</taxon>
        <taxon>Chloroflexota</taxon>
        <taxon>Ktedonobacteria</taxon>
        <taxon>Ktedonobacterales</taxon>
        <taxon>Dictyobacteraceae</taxon>
        <taxon>Dictyobacter</taxon>
    </lineage>
</organism>
<sequence>MTEDQQAALTDETASAPIQAAHSPAEQETTAPGTEHTNTDMLEQTFQGMQQLLTAMQGLKQDFETKVKYDESKERMIDTLHSELQSYREGLHFKILRPLLIDLISLYDDINHIIENTQKTFPDLDTTIIGNMKSFHESVEEMLSNNGVEAFQVPEATFTPNKQRALRAVPTSDASLDKQIASRLRKGFSYENRILRPEIVETYRYVADQPQQ</sequence>
<keyword evidence="4" id="KW-1185">Reference proteome</keyword>
<evidence type="ECO:0000256" key="2">
    <source>
        <dbReference type="SAM" id="MobiDB-lite"/>
    </source>
</evidence>
<reference evidence="3 4" key="1">
    <citation type="journal article" date="2021" name="Int. J. Syst. Evol. Microbiol.">
        <title>Reticulibacter mediterranei gen. nov., sp. nov., within the new family Reticulibacteraceae fam. nov., and Ktedonospora formicarum gen. nov., sp. nov., Ktedonobacter robiniae sp. nov., Dictyobacter formicarum sp. nov. and Dictyobacter arantiisoli sp. nov., belonging to the class Ktedonobacteria.</title>
        <authorList>
            <person name="Yabe S."/>
            <person name="Zheng Y."/>
            <person name="Wang C.M."/>
            <person name="Sakai Y."/>
            <person name="Abe K."/>
            <person name="Yokota A."/>
            <person name="Donadio S."/>
            <person name="Cavaletti L."/>
            <person name="Monciardini P."/>
        </authorList>
    </citation>
    <scope>NUCLEOTIDE SEQUENCE [LARGE SCALE GENOMIC DNA]</scope>
    <source>
        <strain evidence="3 4">SOSP1-9</strain>
    </source>
</reference>
<dbReference type="PRINTS" id="PR00773">
    <property type="entry name" value="GRPEPROTEIN"/>
</dbReference>
<evidence type="ECO:0008006" key="5">
    <source>
        <dbReference type="Google" id="ProtNLM"/>
    </source>
</evidence>